<dbReference type="GO" id="GO:1901982">
    <property type="term" value="F:maltose binding"/>
    <property type="evidence" value="ECO:0007669"/>
    <property type="project" value="TreeGrafter"/>
</dbReference>
<keyword evidence="2" id="KW-0813">Transport</keyword>
<dbReference type="CDD" id="cd14748">
    <property type="entry name" value="PBP2_UgpB"/>
    <property type="match status" value="1"/>
</dbReference>
<evidence type="ECO:0000313" key="8">
    <source>
        <dbReference type="Proteomes" id="UP000619376"/>
    </source>
</evidence>
<evidence type="ECO:0000256" key="1">
    <source>
        <dbReference type="ARBA" id="ARBA00008520"/>
    </source>
</evidence>
<dbReference type="PANTHER" id="PTHR30061">
    <property type="entry name" value="MALTOSE-BINDING PERIPLASMIC PROTEIN"/>
    <property type="match status" value="1"/>
</dbReference>
<evidence type="ECO:0000256" key="2">
    <source>
        <dbReference type="ARBA" id="ARBA00022448"/>
    </source>
</evidence>
<evidence type="ECO:0000313" key="6">
    <source>
        <dbReference type="EMBL" id="MBB5376532.1"/>
    </source>
</evidence>
<evidence type="ECO:0000313" key="7">
    <source>
        <dbReference type="Proteomes" id="UP000539473"/>
    </source>
</evidence>
<dbReference type="GO" id="GO:0055052">
    <property type="term" value="C:ATP-binding cassette (ABC) transporter complex, substrate-binding subunit-containing"/>
    <property type="evidence" value="ECO:0007669"/>
    <property type="project" value="TreeGrafter"/>
</dbReference>
<keyword evidence="8" id="KW-1185">Reference proteome</keyword>
<dbReference type="AlphaFoldDB" id="A0A7W8KE64"/>
<sequence>MKTTRSRTVITLGALLAMASGATHVLTAHAQSATELVFWGGWTGEGEQQIQTMVRAYNKSQNKVHVTYVPQQDVVTKFLTASAAGNAPDVMIWDRFETALYAPKNVLAPVNAYLTRDRIDTSGFYGEALRELSVGNTVYGLPLTVDARALFYNKKLLTAAGVQPPKTWADLRAAAIKLTKRDASGKLLVSGFALDDVGLFSMWLKQAGGSMLTPDGKKTAFNSPAGLKVLEFWDTLLNKDKVYEIGFGRGEGNAQDPFVTGKIAMGYNGPWNISSYRKYGKELDFGIAPPPKGPTGAQGAGMGGFGLALTQASKNKDAGWDFIKWWLATPANALMWGKSSNNIPGNLRAAGDAYFQKDAFWKPITDTLKFATIRPPVPGYPPMEGQALIPNIQLFLEGKQDAKTALQKAQIAGDRILADNAAK</sequence>
<feature type="chain" id="PRO_5031155288" evidence="4">
    <location>
        <begin position="31"/>
        <end position="423"/>
    </location>
</feature>
<keyword evidence="6" id="KW-0762">Sugar transport</keyword>
<evidence type="ECO:0000256" key="4">
    <source>
        <dbReference type="SAM" id="SignalP"/>
    </source>
</evidence>
<name>A0A7W8KE64_9DEIO</name>
<dbReference type="Gene3D" id="3.40.190.10">
    <property type="entry name" value="Periplasmic binding protein-like II"/>
    <property type="match status" value="1"/>
</dbReference>
<dbReference type="SUPFAM" id="SSF53850">
    <property type="entry name" value="Periplasmic binding protein-like II"/>
    <property type="match status" value="1"/>
</dbReference>
<feature type="signal peptide" evidence="4">
    <location>
        <begin position="1"/>
        <end position="30"/>
    </location>
</feature>
<dbReference type="EMBL" id="JACHFK010000004">
    <property type="protein sequence ID" value="MBB5376532.1"/>
    <property type="molecule type" value="Genomic_DNA"/>
</dbReference>
<comment type="similarity">
    <text evidence="1">Belongs to the bacterial solute-binding protein 1 family.</text>
</comment>
<dbReference type="GO" id="GO:0042956">
    <property type="term" value="P:maltodextrin transmembrane transport"/>
    <property type="evidence" value="ECO:0007669"/>
    <property type="project" value="TreeGrafter"/>
</dbReference>
<reference evidence="5" key="4">
    <citation type="submission" date="2024-05" db="EMBL/GenBank/DDBJ databases">
        <authorList>
            <person name="Sun Q."/>
            <person name="Zhou Y."/>
        </authorList>
    </citation>
    <scope>NUCLEOTIDE SEQUENCE</scope>
    <source>
        <strain evidence="5">CGMCC 1.18437</strain>
    </source>
</reference>
<dbReference type="InterPro" id="IPR006059">
    <property type="entry name" value="SBP"/>
</dbReference>
<keyword evidence="3 4" id="KW-0732">Signal</keyword>
<reference evidence="6 7" key="3">
    <citation type="submission" date="2020-08" db="EMBL/GenBank/DDBJ databases">
        <title>Genomic Encyclopedia of Type Strains, Phase IV (KMG-IV): sequencing the most valuable type-strain genomes for metagenomic binning, comparative biology and taxonomic classification.</title>
        <authorList>
            <person name="Goeker M."/>
        </authorList>
    </citation>
    <scope>NUCLEOTIDE SEQUENCE [LARGE SCALE GENOMIC DNA]</scope>
    <source>
        <strain evidence="6 7">DSM 27521</strain>
    </source>
</reference>
<organism evidence="6 7">
    <name type="scientific">Deinococcus metalli</name>
    <dbReference type="NCBI Taxonomy" id="1141878"/>
    <lineage>
        <taxon>Bacteria</taxon>
        <taxon>Thermotogati</taxon>
        <taxon>Deinococcota</taxon>
        <taxon>Deinococci</taxon>
        <taxon>Deinococcales</taxon>
        <taxon>Deinococcaceae</taxon>
        <taxon>Deinococcus</taxon>
    </lineage>
</organism>
<comment type="caution">
    <text evidence="6">The sequence shown here is derived from an EMBL/GenBank/DDBJ whole genome shotgun (WGS) entry which is preliminary data.</text>
</comment>
<evidence type="ECO:0000313" key="5">
    <source>
        <dbReference type="EMBL" id="GHF43318.1"/>
    </source>
</evidence>
<dbReference type="RefSeq" id="WP_229831924.1">
    <property type="nucleotide sequence ID" value="NZ_BNAJ01000004.1"/>
</dbReference>
<dbReference type="Proteomes" id="UP000539473">
    <property type="component" value="Unassembled WGS sequence"/>
</dbReference>
<dbReference type="EMBL" id="BNAJ01000004">
    <property type="protein sequence ID" value="GHF43318.1"/>
    <property type="molecule type" value="Genomic_DNA"/>
</dbReference>
<reference evidence="8" key="2">
    <citation type="journal article" date="2019" name="Int. J. Syst. Evol. Microbiol.">
        <title>The Global Catalogue of Microorganisms (GCM) 10K type strain sequencing project: providing services to taxonomists for standard genome sequencing and annotation.</title>
        <authorList>
            <consortium name="The Broad Institute Genomics Platform"/>
            <consortium name="The Broad Institute Genome Sequencing Center for Infectious Disease"/>
            <person name="Wu L."/>
            <person name="Ma J."/>
        </authorList>
    </citation>
    <scope>NUCLEOTIDE SEQUENCE [LARGE SCALE GENOMIC DNA]</scope>
    <source>
        <strain evidence="8">CGMCC 1.18437</strain>
    </source>
</reference>
<evidence type="ECO:0000256" key="3">
    <source>
        <dbReference type="ARBA" id="ARBA00022729"/>
    </source>
</evidence>
<accession>A0A7W8KE64</accession>
<dbReference type="Proteomes" id="UP000619376">
    <property type="component" value="Unassembled WGS sequence"/>
</dbReference>
<dbReference type="Pfam" id="PF01547">
    <property type="entry name" value="SBP_bac_1"/>
    <property type="match status" value="1"/>
</dbReference>
<dbReference type="PANTHER" id="PTHR30061:SF50">
    <property type="entry name" value="MALTOSE_MALTODEXTRIN-BINDING PERIPLASMIC PROTEIN"/>
    <property type="match status" value="1"/>
</dbReference>
<reference evidence="5" key="1">
    <citation type="journal article" date="2014" name="Int. J. Syst. Evol. Microbiol.">
        <title>Complete genome of a new Firmicutes species belonging to the dominant human colonic microbiota ('Ruminococcus bicirculans') reveals two chromosomes and a selective capacity to utilize plant glucans.</title>
        <authorList>
            <consortium name="NISC Comparative Sequencing Program"/>
            <person name="Wegmann U."/>
            <person name="Louis P."/>
            <person name="Goesmann A."/>
            <person name="Henrissat B."/>
            <person name="Duncan S.H."/>
            <person name="Flint H.J."/>
        </authorList>
    </citation>
    <scope>NUCLEOTIDE SEQUENCE</scope>
    <source>
        <strain evidence="5">CGMCC 1.18437</strain>
    </source>
</reference>
<protein>
    <submittedName>
        <fullName evidence="6">Multiple sugar transport system substrate-binding protein</fullName>
    </submittedName>
    <submittedName>
        <fullName evidence="5">Sugar ABC transporter substrate-binding protein</fullName>
    </submittedName>
</protein>
<dbReference type="GO" id="GO:0015768">
    <property type="term" value="P:maltose transport"/>
    <property type="evidence" value="ECO:0007669"/>
    <property type="project" value="TreeGrafter"/>
</dbReference>
<gene>
    <name evidence="5" type="ORF">GCM10017781_19690</name>
    <name evidence="6" type="ORF">HNQ07_001996</name>
</gene>
<proteinExistence type="inferred from homology"/>